<dbReference type="AlphaFoldDB" id="A0A3G8H0H9"/>
<evidence type="ECO:0008006" key="4">
    <source>
        <dbReference type="Google" id="ProtNLM"/>
    </source>
</evidence>
<dbReference type="Proteomes" id="UP000270411">
    <property type="component" value="Chromosome 1"/>
</dbReference>
<keyword evidence="1" id="KW-0812">Transmembrane</keyword>
<gene>
    <name evidence="2" type="ORF">EHF44_11490</name>
</gene>
<proteinExistence type="predicted"/>
<dbReference type="KEGG" id="cpau:EHF44_11490"/>
<accession>A0A3G8H0H9</accession>
<dbReference type="EMBL" id="CP033969">
    <property type="protein sequence ID" value="AZG14013.1"/>
    <property type="molecule type" value="Genomic_DNA"/>
</dbReference>
<name>A0A3G8H0H9_9BURK</name>
<evidence type="ECO:0000313" key="2">
    <source>
        <dbReference type="EMBL" id="AZG14013.1"/>
    </source>
</evidence>
<sequence>MAIFLGYFIWGLILAAPLAWLAWRFDLLRWLPRWSAPRPRRAVRLPPQLDALVIRGKRQGGTGGRR</sequence>
<protein>
    <recommendedName>
        <fullName evidence="4">Cellulose biosynthesis protein BcsF</fullName>
    </recommendedName>
</protein>
<keyword evidence="1" id="KW-0472">Membrane</keyword>
<evidence type="ECO:0000256" key="1">
    <source>
        <dbReference type="SAM" id="Phobius"/>
    </source>
</evidence>
<organism evidence="2 3">
    <name type="scientific">Cupriavidus pauculus</name>
    <dbReference type="NCBI Taxonomy" id="82633"/>
    <lineage>
        <taxon>Bacteria</taxon>
        <taxon>Pseudomonadati</taxon>
        <taxon>Pseudomonadota</taxon>
        <taxon>Betaproteobacteria</taxon>
        <taxon>Burkholderiales</taxon>
        <taxon>Burkholderiaceae</taxon>
        <taxon>Cupriavidus</taxon>
    </lineage>
</organism>
<dbReference type="RefSeq" id="WP_124683857.1">
    <property type="nucleotide sequence ID" value="NZ_CP033969.1"/>
</dbReference>
<reference evidence="3" key="1">
    <citation type="submission" date="2018-11" db="EMBL/GenBank/DDBJ databases">
        <title>FDA dAtabase for Regulatory Grade micrObial Sequences (FDA-ARGOS): Supporting development and validation of Infectious Disease Dx tests.</title>
        <authorList>
            <person name="Goldberg B."/>
            <person name="Campos J."/>
            <person name="Tallon L."/>
            <person name="Sadzewicz L."/>
            <person name="Zhao X."/>
            <person name="Vavikolanu K."/>
            <person name="Mehta A."/>
            <person name="Aluvathingal J."/>
            <person name="Nadendla S."/>
            <person name="Geyer C."/>
            <person name="Nandy P."/>
            <person name="Yan Y."/>
            <person name="Sichtig H."/>
        </authorList>
    </citation>
    <scope>NUCLEOTIDE SEQUENCE [LARGE SCALE GENOMIC DNA]</scope>
    <source>
        <strain evidence="3">FDAARGOS_614</strain>
    </source>
</reference>
<feature type="transmembrane region" description="Helical" evidence="1">
    <location>
        <begin position="6"/>
        <end position="23"/>
    </location>
</feature>
<evidence type="ECO:0000313" key="3">
    <source>
        <dbReference type="Proteomes" id="UP000270411"/>
    </source>
</evidence>
<keyword evidence="1" id="KW-1133">Transmembrane helix</keyword>